<dbReference type="PRINTS" id="PR00834">
    <property type="entry name" value="PROTEASES2C"/>
</dbReference>
<dbReference type="InterPro" id="IPR036034">
    <property type="entry name" value="PDZ_sf"/>
</dbReference>
<dbReference type="Proteomes" id="UP001420932">
    <property type="component" value="Unassembled WGS sequence"/>
</dbReference>
<dbReference type="PANTHER" id="PTHR45980">
    <property type="match status" value="1"/>
</dbReference>
<dbReference type="PANTHER" id="PTHR45980:SF6">
    <property type="entry name" value="PROTEASE DO-LIKE 2, CHLOROPLASTIC"/>
    <property type="match status" value="1"/>
</dbReference>
<organism evidence="7 8">
    <name type="scientific">Stephania yunnanensis</name>
    <dbReference type="NCBI Taxonomy" id="152371"/>
    <lineage>
        <taxon>Eukaryota</taxon>
        <taxon>Viridiplantae</taxon>
        <taxon>Streptophyta</taxon>
        <taxon>Embryophyta</taxon>
        <taxon>Tracheophyta</taxon>
        <taxon>Spermatophyta</taxon>
        <taxon>Magnoliopsida</taxon>
        <taxon>Ranunculales</taxon>
        <taxon>Menispermaceae</taxon>
        <taxon>Menispermoideae</taxon>
        <taxon>Cissampelideae</taxon>
        <taxon>Stephania</taxon>
    </lineage>
</organism>
<feature type="domain" description="Protease Do-like PDZ" evidence="6">
    <location>
        <begin position="437"/>
        <end position="578"/>
    </location>
</feature>
<evidence type="ECO:0000313" key="8">
    <source>
        <dbReference type="Proteomes" id="UP001420932"/>
    </source>
</evidence>
<dbReference type="InterPro" id="IPR001940">
    <property type="entry name" value="Peptidase_S1C"/>
</dbReference>
<evidence type="ECO:0000313" key="7">
    <source>
        <dbReference type="EMBL" id="KAK9161451.1"/>
    </source>
</evidence>
<keyword evidence="3" id="KW-0378">Hydrolase</keyword>
<evidence type="ECO:0000256" key="1">
    <source>
        <dbReference type="ARBA" id="ARBA00010541"/>
    </source>
</evidence>
<proteinExistence type="inferred from homology"/>
<keyword evidence="4" id="KW-0720">Serine protease</keyword>
<dbReference type="Gene3D" id="3.20.190.20">
    <property type="match status" value="1"/>
</dbReference>
<dbReference type="InterPro" id="IPR046449">
    <property type="entry name" value="DEGP_PDZ_sf"/>
</dbReference>
<dbReference type="CDD" id="cd06779">
    <property type="entry name" value="cpPDZ_Deg_HtrA-like"/>
    <property type="match status" value="1"/>
</dbReference>
<dbReference type="EMBL" id="JBBNAF010000003">
    <property type="protein sequence ID" value="KAK9161451.1"/>
    <property type="molecule type" value="Genomic_DNA"/>
</dbReference>
<keyword evidence="2" id="KW-0645">Protease</keyword>
<dbReference type="SUPFAM" id="SSF50156">
    <property type="entry name" value="PDZ domain-like"/>
    <property type="match status" value="1"/>
</dbReference>
<comment type="similarity">
    <text evidence="1">Belongs to the peptidase S1C family.</text>
</comment>
<dbReference type="FunFam" id="2.40.10.10:FF:000012">
    <property type="entry name" value="protease Do-like 9"/>
    <property type="match status" value="1"/>
</dbReference>
<dbReference type="InterPro" id="IPR009003">
    <property type="entry name" value="Peptidase_S1_PA"/>
</dbReference>
<dbReference type="GO" id="GO:0006508">
    <property type="term" value="P:proteolysis"/>
    <property type="evidence" value="ECO:0007669"/>
    <property type="project" value="UniProtKB-KW"/>
</dbReference>
<dbReference type="Gene3D" id="2.30.42.10">
    <property type="match status" value="1"/>
</dbReference>
<dbReference type="InterPro" id="IPR041517">
    <property type="entry name" value="DEGP_PDZ"/>
</dbReference>
<name>A0AAP0KZ83_9MAGN</name>
<keyword evidence="8" id="KW-1185">Reference proteome</keyword>
<feature type="region of interest" description="Disordered" evidence="5">
    <location>
        <begin position="49"/>
        <end position="91"/>
    </location>
</feature>
<dbReference type="Gene3D" id="2.40.10.10">
    <property type="entry name" value="Trypsin-like serine proteases"/>
    <property type="match status" value="2"/>
</dbReference>
<dbReference type="Pfam" id="PF13365">
    <property type="entry name" value="Trypsin_2"/>
    <property type="match status" value="1"/>
</dbReference>
<dbReference type="GO" id="GO:0004252">
    <property type="term" value="F:serine-type endopeptidase activity"/>
    <property type="evidence" value="ECO:0007669"/>
    <property type="project" value="InterPro"/>
</dbReference>
<protein>
    <recommendedName>
        <fullName evidence="6">Protease Do-like PDZ domain-containing protein</fullName>
    </recommendedName>
</protein>
<accession>A0AAP0KZ83</accession>
<evidence type="ECO:0000256" key="5">
    <source>
        <dbReference type="SAM" id="MobiDB-lite"/>
    </source>
</evidence>
<evidence type="ECO:0000256" key="4">
    <source>
        <dbReference type="ARBA" id="ARBA00022825"/>
    </source>
</evidence>
<sequence>MAISCATSSFSLRTFTDSSSSSSPSRLFLQFSTPRSLLSSDSTRARLRSQTRTWTSANGSSPCPRKSTKVQAVPQRRSNEEKERALSSAMKAVGVQRKDKRGFSFDFKESQLDAGDLQDAAFLNAVVKVYCTHTAPDYSLPWQKQRQYTSTGSAFMIGDGKLLTNAHCVEHGTQVKVKRRGDDTKFVAKVLARGIECDIALLSVENEEFWKGTESLRFGRLPCLQDAVTVVGYPLGGDTISVTKGVVSRIEVTSYAHGASELLGIQIDAAINPGNSGGPAFNDQGECIGVAFQVFRSEEAENIGYVIPTTVVSHFLNDYERNGKYTGFPCLGVLLQKLENPALRECLKVKSNEGVLVRKIEPTSNANNVLKEGDVIVSFDGIHVGSEGTVPFRSTERIAFRYLISQKFAGDVAELGIIRQGTSMKVKTILNPRAHLVPYHIEGGQPSYLIVAGLVFTPLSEALIDEECEDTIGLKLLAKARYSLAKFKGEQIVILSQVLANEVNIGYEDMSNQQVLKFNGVPIKNIRHLAHLVDSCKTKYLVFEFEDNFLVVLEREAAVAASPCVLKDYGIPSERSSDLLEPYMDLSEDNKATDEDIGDSPVSNLEIGFDGILWA</sequence>
<comment type="caution">
    <text evidence="7">The sequence shown here is derived from an EMBL/GenBank/DDBJ whole genome shotgun (WGS) entry which is preliminary data.</text>
</comment>
<dbReference type="AlphaFoldDB" id="A0AAP0KZ83"/>
<dbReference type="InterPro" id="IPR043504">
    <property type="entry name" value="Peptidase_S1_PA_chymotrypsin"/>
</dbReference>
<feature type="compositionally biased region" description="Polar residues" evidence="5">
    <location>
        <begin position="49"/>
        <end position="61"/>
    </location>
</feature>
<evidence type="ECO:0000256" key="2">
    <source>
        <dbReference type="ARBA" id="ARBA00022670"/>
    </source>
</evidence>
<dbReference type="SUPFAM" id="SSF50494">
    <property type="entry name" value="Trypsin-like serine proteases"/>
    <property type="match status" value="1"/>
</dbReference>
<gene>
    <name evidence="7" type="ORF">Syun_007792</name>
</gene>
<evidence type="ECO:0000259" key="6">
    <source>
        <dbReference type="Pfam" id="PF17815"/>
    </source>
</evidence>
<evidence type="ECO:0000256" key="3">
    <source>
        <dbReference type="ARBA" id="ARBA00022801"/>
    </source>
</evidence>
<dbReference type="Pfam" id="PF17815">
    <property type="entry name" value="PDZ_3"/>
    <property type="match status" value="1"/>
</dbReference>
<reference evidence="7 8" key="1">
    <citation type="submission" date="2024-01" db="EMBL/GenBank/DDBJ databases">
        <title>Genome assemblies of Stephania.</title>
        <authorList>
            <person name="Yang L."/>
        </authorList>
    </citation>
    <scope>NUCLEOTIDE SEQUENCE [LARGE SCALE GENOMIC DNA]</scope>
    <source>
        <strain evidence="7">YNDBR</strain>
        <tissue evidence="7">Leaf</tissue>
    </source>
</reference>